<dbReference type="PATRIC" id="fig|1618.3.peg.285"/>
<evidence type="ECO:0000256" key="4">
    <source>
        <dbReference type="ARBA" id="ARBA00001946"/>
    </source>
</evidence>
<dbReference type="EMBL" id="JQAR01000010">
    <property type="protein sequence ID" value="KRN30016.1"/>
    <property type="molecule type" value="Genomic_DNA"/>
</dbReference>
<evidence type="ECO:0000256" key="6">
    <source>
        <dbReference type="ARBA" id="ARBA00008853"/>
    </source>
</evidence>
<gene>
    <name evidence="17" type="ORF">IV36_GL000285</name>
</gene>
<dbReference type="STRING" id="1618.IV36_GL000285"/>
<dbReference type="EC" id="3.1.1.17" evidence="7"/>
<evidence type="ECO:0000259" key="16">
    <source>
        <dbReference type="Pfam" id="PF08450"/>
    </source>
</evidence>
<evidence type="ECO:0000256" key="9">
    <source>
        <dbReference type="ARBA" id="ARBA00022490"/>
    </source>
</evidence>
<proteinExistence type="inferred from homology"/>
<dbReference type="OrthoDB" id="2633250at2"/>
<sequence length="154" mass="17302">MPFIDIGANGLGWSPDNKFMYYIDSGKKLIYQFNYNLQEGKLSEKKVIINFESEDANPDGMTVDADGMLWICHWGGYKISRWDPYKKEKIGEIILPVKQITCPTFVGEDFSKMVITTARYGCSREELNSNPDAGSIFILDIAGVSGIEPNLANM</sequence>
<dbReference type="InterPro" id="IPR013658">
    <property type="entry name" value="SGL"/>
</dbReference>
<evidence type="ECO:0000256" key="1">
    <source>
        <dbReference type="ARBA" id="ARBA00001589"/>
    </source>
</evidence>
<feature type="domain" description="SMP-30/Gluconolactonase/LRE-like region" evidence="16">
    <location>
        <begin position="8"/>
        <end position="119"/>
    </location>
</feature>
<evidence type="ECO:0000256" key="13">
    <source>
        <dbReference type="ARBA" id="ARBA00032464"/>
    </source>
</evidence>
<evidence type="ECO:0000256" key="3">
    <source>
        <dbReference type="ARBA" id="ARBA00001936"/>
    </source>
</evidence>
<dbReference type="GO" id="GO:0019853">
    <property type="term" value="P:L-ascorbic acid biosynthetic process"/>
    <property type="evidence" value="ECO:0007669"/>
    <property type="project" value="TreeGrafter"/>
</dbReference>
<dbReference type="InterPro" id="IPR011042">
    <property type="entry name" value="6-blade_b-propeller_TolB-like"/>
</dbReference>
<comment type="subcellular location">
    <subcellularLocation>
        <location evidence="5">Cytoplasm</location>
    </subcellularLocation>
</comment>
<keyword evidence="12" id="KW-0106">Calcium</keyword>
<dbReference type="PANTHER" id="PTHR10907:SF47">
    <property type="entry name" value="REGUCALCIN"/>
    <property type="match status" value="1"/>
</dbReference>
<dbReference type="Gene3D" id="2.120.10.30">
    <property type="entry name" value="TolB, C-terminal domain"/>
    <property type="match status" value="1"/>
</dbReference>
<comment type="catalytic activity">
    <reaction evidence="1">
        <text>D-glucono-1,5-lactone + H2O = D-gluconate + H(+)</text>
        <dbReference type="Rhea" id="RHEA:10440"/>
        <dbReference type="ChEBI" id="CHEBI:15377"/>
        <dbReference type="ChEBI" id="CHEBI:15378"/>
        <dbReference type="ChEBI" id="CHEBI:16217"/>
        <dbReference type="ChEBI" id="CHEBI:18391"/>
        <dbReference type="EC" id="3.1.1.17"/>
    </reaction>
</comment>
<evidence type="ECO:0000256" key="8">
    <source>
        <dbReference type="ARBA" id="ARBA00016808"/>
    </source>
</evidence>
<dbReference type="GO" id="GO:0005737">
    <property type="term" value="C:cytoplasm"/>
    <property type="evidence" value="ECO:0007669"/>
    <property type="project" value="UniProtKB-SubCell"/>
</dbReference>
<evidence type="ECO:0000313" key="18">
    <source>
        <dbReference type="Proteomes" id="UP000051727"/>
    </source>
</evidence>
<dbReference type="Proteomes" id="UP000051727">
    <property type="component" value="Unassembled WGS sequence"/>
</dbReference>
<feature type="active site" description="Proton donor/acceptor" evidence="14">
    <location>
        <position position="59"/>
    </location>
</feature>
<comment type="cofactor">
    <cofactor evidence="15">
        <name>Zn(2+)</name>
        <dbReference type="ChEBI" id="CHEBI:29105"/>
    </cofactor>
    <text evidence="15">Binds 1 divalent metal cation per subunit.</text>
</comment>
<dbReference type="GO" id="GO:0005509">
    <property type="term" value="F:calcium ion binding"/>
    <property type="evidence" value="ECO:0007669"/>
    <property type="project" value="InterPro"/>
</dbReference>
<organism evidence="17 18">
    <name type="scientific">Liquorilactobacillus mali</name>
    <dbReference type="NCBI Taxonomy" id="1618"/>
    <lineage>
        <taxon>Bacteria</taxon>
        <taxon>Bacillati</taxon>
        <taxon>Bacillota</taxon>
        <taxon>Bacilli</taxon>
        <taxon>Lactobacillales</taxon>
        <taxon>Lactobacillaceae</taxon>
        <taxon>Liquorilactobacillus</taxon>
    </lineage>
</organism>
<evidence type="ECO:0000256" key="15">
    <source>
        <dbReference type="PIRSR" id="PIRSR605511-2"/>
    </source>
</evidence>
<dbReference type="RefSeq" id="WP_056991322.1">
    <property type="nucleotide sequence ID" value="NZ_JQAR01000010.1"/>
</dbReference>
<dbReference type="SUPFAM" id="SSF63829">
    <property type="entry name" value="Calcium-dependent phosphotriesterase"/>
    <property type="match status" value="1"/>
</dbReference>
<dbReference type="PANTHER" id="PTHR10907">
    <property type="entry name" value="REGUCALCIN"/>
    <property type="match status" value="1"/>
</dbReference>
<dbReference type="PRINTS" id="PR01791">
    <property type="entry name" value="REGUCALCIN"/>
</dbReference>
<evidence type="ECO:0000256" key="11">
    <source>
        <dbReference type="ARBA" id="ARBA00022801"/>
    </source>
</evidence>
<dbReference type="PRINTS" id="PR01790">
    <property type="entry name" value="SMP30FAMILY"/>
</dbReference>
<dbReference type="GO" id="GO:0004341">
    <property type="term" value="F:gluconolactonase activity"/>
    <property type="evidence" value="ECO:0007669"/>
    <property type="project" value="UniProtKB-EC"/>
</dbReference>
<evidence type="ECO:0000256" key="10">
    <source>
        <dbReference type="ARBA" id="ARBA00022723"/>
    </source>
</evidence>
<dbReference type="GO" id="GO:0030234">
    <property type="term" value="F:enzyme regulator activity"/>
    <property type="evidence" value="ECO:0007669"/>
    <property type="project" value="InterPro"/>
</dbReference>
<evidence type="ECO:0000256" key="12">
    <source>
        <dbReference type="ARBA" id="ARBA00022837"/>
    </source>
</evidence>
<protein>
    <recommendedName>
        <fullName evidence="8">Regucalcin</fullName>
        <ecNumber evidence="7">3.1.1.17</ecNumber>
    </recommendedName>
    <alternativeName>
        <fullName evidence="13">Gluconolactonase</fullName>
    </alternativeName>
</protein>
<keyword evidence="11" id="KW-0378">Hydrolase</keyword>
<comment type="cofactor">
    <cofactor evidence="3">
        <name>Mn(2+)</name>
        <dbReference type="ChEBI" id="CHEBI:29035"/>
    </cofactor>
</comment>
<feature type="binding site" evidence="15">
    <location>
        <position position="9"/>
    </location>
    <ligand>
        <name>a divalent metal cation</name>
        <dbReference type="ChEBI" id="CHEBI:60240"/>
    </ligand>
</feature>
<evidence type="ECO:0000256" key="14">
    <source>
        <dbReference type="PIRSR" id="PIRSR605511-1"/>
    </source>
</evidence>
<evidence type="ECO:0000256" key="5">
    <source>
        <dbReference type="ARBA" id="ARBA00004496"/>
    </source>
</evidence>
<evidence type="ECO:0000256" key="7">
    <source>
        <dbReference type="ARBA" id="ARBA00013227"/>
    </source>
</evidence>
<keyword evidence="10 15" id="KW-0479">Metal-binding</keyword>
<comment type="cofactor">
    <cofactor evidence="4">
        <name>Mg(2+)</name>
        <dbReference type="ChEBI" id="CHEBI:18420"/>
    </cofactor>
</comment>
<comment type="similarity">
    <text evidence="6">Belongs to the SMP-30/CGR1 family.</text>
</comment>
<keyword evidence="15" id="KW-0862">Zinc</keyword>
<dbReference type="Pfam" id="PF08450">
    <property type="entry name" value="SGL"/>
    <property type="match status" value="1"/>
</dbReference>
<dbReference type="InterPro" id="IPR005511">
    <property type="entry name" value="SMP-30"/>
</dbReference>
<name>A0A0R2FNF1_9LACO</name>
<evidence type="ECO:0000313" key="17">
    <source>
        <dbReference type="EMBL" id="KRN30016.1"/>
    </source>
</evidence>
<keyword evidence="9" id="KW-0963">Cytoplasm</keyword>
<dbReference type="AlphaFoldDB" id="A0A0R2FNF1"/>
<dbReference type="InterPro" id="IPR008367">
    <property type="entry name" value="Regucalcin"/>
</dbReference>
<comment type="cofactor">
    <cofactor evidence="2">
        <name>Ca(2+)</name>
        <dbReference type="ChEBI" id="CHEBI:29108"/>
    </cofactor>
</comment>
<feature type="binding site" evidence="15">
    <location>
        <position position="59"/>
    </location>
    <ligand>
        <name>a divalent metal cation</name>
        <dbReference type="ChEBI" id="CHEBI:60240"/>
    </ligand>
</feature>
<reference evidence="17 18" key="1">
    <citation type="journal article" date="2015" name="Genome Announc.">
        <title>Expanding the biotechnology potential of lactobacilli through comparative genomics of 213 strains and associated genera.</title>
        <authorList>
            <person name="Sun Z."/>
            <person name="Harris H.M."/>
            <person name="McCann A."/>
            <person name="Guo C."/>
            <person name="Argimon S."/>
            <person name="Zhang W."/>
            <person name="Yang X."/>
            <person name="Jeffery I.B."/>
            <person name="Cooney J.C."/>
            <person name="Kagawa T.F."/>
            <person name="Liu W."/>
            <person name="Song Y."/>
            <person name="Salvetti E."/>
            <person name="Wrobel A."/>
            <person name="Rasinkangas P."/>
            <person name="Parkhill J."/>
            <person name="Rea M.C."/>
            <person name="O'Sullivan O."/>
            <person name="Ritari J."/>
            <person name="Douillard F.P."/>
            <person name="Paul Ross R."/>
            <person name="Yang R."/>
            <person name="Briner A.E."/>
            <person name="Felis G.E."/>
            <person name="de Vos W.M."/>
            <person name="Barrangou R."/>
            <person name="Klaenhammer T.R."/>
            <person name="Caufield P.W."/>
            <person name="Cui Y."/>
            <person name="Zhang H."/>
            <person name="O'Toole P.W."/>
        </authorList>
    </citation>
    <scope>NUCLEOTIDE SEQUENCE [LARGE SCALE GENOMIC DNA]</scope>
    <source>
        <strain evidence="17 18">ATCC 27304</strain>
    </source>
</reference>
<comment type="caution">
    <text evidence="17">The sequence shown here is derived from an EMBL/GenBank/DDBJ whole genome shotgun (WGS) entry which is preliminary data.</text>
</comment>
<evidence type="ECO:0000256" key="2">
    <source>
        <dbReference type="ARBA" id="ARBA00001913"/>
    </source>
</evidence>
<accession>A0A0R2FNF1</accession>